<protein>
    <submittedName>
        <fullName evidence="2">Uncharacterized protein</fullName>
    </submittedName>
</protein>
<dbReference type="EMBL" id="MK623261">
    <property type="protein sequence ID" value="QEG57215.1"/>
    <property type="molecule type" value="Genomic_DNA"/>
</dbReference>
<keyword evidence="1" id="KW-0472">Membrane</keyword>
<organism evidence="2">
    <name type="scientific">Schizopora paradoxa</name>
    <dbReference type="NCBI Taxonomy" id="27342"/>
    <lineage>
        <taxon>Eukaryota</taxon>
        <taxon>Fungi</taxon>
        <taxon>Dikarya</taxon>
        <taxon>Basidiomycota</taxon>
        <taxon>Agaricomycotina</taxon>
        <taxon>Agaricomycetes</taxon>
        <taxon>Hymenochaetales</taxon>
        <taxon>Schizoporaceae</taxon>
        <taxon>Schizopora</taxon>
    </lineage>
</organism>
<proteinExistence type="predicted"/>
<dbReference type="AlphaFoldDB" id="A0A5B9RKF0"/>
<accession>A0A5B9RKF0</accession>
<keyword evidence="1" id="KW-1133">Transmembrane helix</keyword>
<reference evidence="2" key="2">
    <citation type="submission" date="2019-03" db="EMBL/GenBank/DDBJ databases">
        <title>Evidence of extensive intraspecific noncoding reshuffling in a 169kb mitochondrial genome of basidiomycete fungus.</title>
        <authorList>
            <person name="Lee H.-H."/>
            <person name="Ke H.-M."/>
            <person name="Lin C.-Y.I."/>
            <person name="Lee T.J."/>
            <person name="Chung C.-L."/>
            <person name="Tsai I.J."/>
        </authorList>
    </citation>
    <scope>NUCLEOTIDE SEQUENCE</scope>
    <source>
        <strain evidence="2">KUC8140</strain>
    </source>
</reference>
<evidence type="ECO:0000256" key="1">
    <source>
        <dbReference type="SAM" id="Phobius"/>
    </source>
</evidence>
<gene>
    <name evidence="2" type="ORF">Schpa_000046</name>
</gene>
<name>A0A5B9RKF0_9AGAM</name>
<feature type="transmembrane region" description="Helical" evidence="1">
    <location>
        <begin position="156"/>
        <end position="174"/>
    </location>
</feature>
<sequence length="175" mass="20261">MNKQMNNKLTNDLIQLVTGVPVCAGYQSWFRTNTQILTLEPRTESQSTESHVLSPIVDSSKEIGYQVSESHVLSPIVDIFNYTQEILSGLTLEQHACFVNGLGFFLVFITLNSLVSAYFGNKIIQYFQLDKKYPRLAKIIEYRIKFMNFYLISNTIFLYALSLFFIMVNLFFFFN</sequence>
<geneLocation type="mitochondrion" evidence="2"/>
<keyword evidence="2" id="KW-0496">Mitochondrion</keyword>
<evidence type="ECO:0000313" key="2">
    <source>
        <dbReference type="EMBL" id="QEG57215.1"/>
    </source>
</evidence>
<keyword evidence="1" id="KW-0812">Transmembrane</keyword>
<feature type="transmembrane region" description="Helical" evidence="1">
    <location>
        <begin position="97"/>
        <end position="119"/>
    </location>
</feature>
<reference evidence="2" key="1">
    <citation type="journal article" date="2015" name="J. Biotechnol.">
        <title>Genome sequence of a white rot fungus Schizopora paradoxa KUC8140 for wood decay and mycoremediation.</title>
        <authorList>
            <person name="Min B."/>
            <person name="Park H."/>
            <person name="Jang Y."/>
            <person name="Kim J.J."/>
            <person name="Kim K.H."/>
            <person name="Pangilinan J."/>
            <person name="Lipzen A."/>
            <person name="Riley R."/>
            <person name="Grigoriev I.V."/>
            <person name="Spatafora J.W."/>
            <person name="Choi I.G."/>
        </authorList>
    </citation>
    <scope>NUCLEOTIDE SEQUENCE</scope>
    <source>
        <strain evidence="2">KUC8140</strain>
    </source>
</reference>